<protein>
    <submittedName>
        <fullName evidence="1">Uncharacterized protein</fullName>
    </submittedName>
</protein>
<reference evidence="1 2" key="1">
    <citation type="journal article" date="2019" name="Environ. Microbiol.">
        <title>At the nexus of three kingdoms: the genome of the mycorrhizal fungus Gigaspora margarita provides insights into plant, endobacterial and fungal interactions.</title>
        <authorList>
            <person name="Venice F."/>
            <person name="Ghignone S."/>
            <person name="Salvioli di Fossalunga A."/>
            <person name="Amselem J."/>
            <person name="Novero M."/>
            <person name="Xianan X."/>
            <person name="Sedzielewska Toro K."/>
            <person name="Morin E."/>
            <person name="Lipzen A."/>
            <person name="Grigoriev I.V."/>
            <person name="Henrissat B."/>
            <person name="Martin F.M."/>
            <person name="Bonfante P."/>
        </authorList>
    </citation>
    <scope>NUCLEOTIDE SEQUENCE [LARGE SCALE GENOMIC DNA]</scope>
    <source>
        <strain evidence="1 2">BEG34</strain>
    </source>
</reference>
<keyword evidence="2" id="KW-1185">Reference proteome</keyword>
<dbReference type="OrthoDB" id="2446138at2759"/>
<dbReference type="EMBL" id="WTPW01000855">
    <property type="protein sequence ID" value="KAF0474565.1"/>
    <property type="molecule type" value="Genomic_DNA"/>
</dbReference>
<gene>
    <name evidence="1" type="ORF">F8M41_024738</name>
</gene>
<organism evidence="1 2">
    <name type="scientific">Gigaspora margarita</name>
    <dbReference type="NCBI Taxonomy" id="4874"/>
    <lineage>
        <taxon>Eukaryota</taxon>
        <taxon>Fungi</taxon>
        <taxon>Fungi incertae sedis</taxon>
        <taxon>Mucoromycota</taxon>
        <taxon>Glomeromycotina</taxon>
        <taxon>Glomeromycetes</taxon>
        <taxon>Diversisporales</taxon>
        <taxon>Gigasporaceae</taxon>
        <taxon>Gigaspora</taxon>
    </lineage>
</organism>
<evidence type="ECO:0000313" key="1">
    <source>
        <dbReference type="EMBL" id="KAF0474565.1"/>
    </source>
</evidence>
<dbReference type="Proteomes" id="UP000439903">
    <property type="component" value="Unassembled WGS sequence"/>
</dbReference>
<evidence type="ECO:0000313" key="2">
    <source>
        <dbReference type="Proteomes" id="UP000439903"/>
    </source>
</evidence>
<dbReference type="AlphaFoldDB" id="A0A8H3XKC0"/>
<proteinExistence type="predicted"/>
<accession>A0A8H3XKC0</accession>
<name>A0A8H3XKC0_GIGMA</name>
<sequence length="174" mass="19522">MKTDQLHKRTVNPWQEKGGKSFLKYFKANYRSDIPTSSDIPATLTHDANIVLNSYTTISTSTSGKPATNMPSHNLSETLAHDASTLTAAIKDLNVPNSTSGNHATIKLSHPTATIKRTSTEDICMAMSNIRTSSEDISLNDEDFDPMWIQLVEYELREEFQNKKLNIKMKKFRG</sequence>
<comment type="caution">
    <text evidence="1">The sequence shown here is derived from an EMBL/GenBank/DDBJ whole genome shotgun (WGS) entry which is preliminary data.</text>
</comment>